<gene>
    <name evidence="3" type="ORF">MuYL_1242</name>
</gene>
<proteinExistence type="predicted"/>
<feature type="transmembrane region" description="Helical" evidence="1">
    <location>
        <begin position="79"/>
        <end position="95"/>
    </location>
</feature>
<keyword evidence="1" id="KW-0472">Membrane</keyword>
<dbReference type="PANTHER" id="PTHR23028">
    <property type="entry name" value="ACETYLTRANSFERASE"/>
    <property type="match status" value="1"/>
</dbReference>
<accession>A0A223NTP1</accession>
<dbReference type="AlphaFoldDB" id="A0A223NTP1"/>
<feature type="transmembrane region" description="Helical" evidence="1">
    <location>
        <begin position="280"/>
        <end position="303"/>
    </location>
</feature>
<evidence type="ECO:0000313" key="3">
    <source>
        <dbReference type="EMBL" id="ASU33140.1"/>
    </source>
</evidence>
<sequence length="362" mass="41793">MEYITVLRAIAILAVLTVHVNLLTPRGQSLGPTFELLISNGARGVQLFYLLSAFTLFLSFNNRSATEKKPIRNYFIRRFFRIAPLYYVAILYYLWQDGTGPRYWLGDAKGISTANIASNFLFVHGFSPYWINSVVPGGWSVAVEVLFYSLLPFLFTRIKNIQQACIFTIIALVLRIVMVRFLFHYPLIADKDLWSNYLFLFLPNQLPIFGLGIILYFIIYDNQKIKFSFKFLFVIAVCTITALAVKPDLFVFEAFYFGAGFLLLAYALHRYHPVVLFNRFFLYVGKVSYTLYLTHFAVVFLLTRFNLANFIRIDNPATAPLNYMLNYIIVLSLSVAVSTVLYYTVEEPMQRVGKRLLRIVNN</sequence>
<keyword evidence="1" id="KW-0812">Transmembrane</keyword>
<evidence type="ECO:0000259" key="2">
    <source>
        <dbReference type="Pfam" id="PF01757"/>
    </source>
</evidence>
<feature type="transmembrane region" description="Helical" evidence="1">
    <location>
        <begin position="163"/>
        <end position="185"/>
    </location>
</feature>
<organism evidence="3 4">
    <name type="scientific">Mucilaginibacter xinganensis</name>
    <dbReference type="NCBI Taxonomy" id="1234841"/>
    <lineage>
        <taxon>Bacteria</taxon>
        <taxon>Pseudomonadati</taxon>
        <taxon>Bacteroidota</taxon>
        <taxon>Sphingobacteriia</taxon>
        <taxon>Sphingobacteriales</taxon>
        <taxon>Sphingobacteriaceae</taxon>
        <taxon>Mucilaginibacter</taxon>
    </lineage>
</organism>
<keyword evidence="1" id="KW-1133">Transmembrane helix</keyword>
<reference evidence="3 4" key="1">
    <citation type="submission" date="2017-08" db="EMBL/GenBank/DDBJ databases">
        <title>Complete genome sequence of Mucilaginibacter sp. strain BJC16-A31.</title>
        <authorList>
            <consortium name="Henan University of Science and Technology"/>
            <person name="You X."/>
        </authorList>
    </citation>
    <scope>NUCLEOTIDE SEQUENCE [LARGE SCALE GENOMIC DNA]</scope>
    <source>
        <strain evidence="3 4">BJC16-A31</strain>
    </source>
</reference>
<dbReference type="Proteomes" id="UP000215002">
    <property type="component" value="Chromosome"/>
</dbReference>
<keyword evidence="3" id="KW-0808">Transferase</keyword>
<keyword evidence="4" id="KW-1185">Reference proteome</keyword>
<dbReference type="GO" id="GO:0000271">
    <property type="term" value="P:polysaccharide biosynthetic process"/>
    <property type="evidence" value="ECO:0007669"/>
    <property type="project" value="TreeGrafter"/>
</dbReference>
<dbReference type="KEGG" id="muc:MuYL_1242"/>
<dbReference type="InterPro" id="IPR050879">
    <property type="entry name" value="Acyltransferase_3"/>
</dbReference>
<keyword evidence="3" id="KW-0012">Acyltransferase</keyword>
<protein>
    <submittedName>
        <fullName evidence="3">Acyltransferase</fullName>
    </submittedName>
</protein>
<evidence type="ECO:0000313" key="4">
    <source>
        <dbReference type="Proteomes" id="UP000215002"/>
    </source>
</evidence>
<dbReference type="EMBL" id="CP022743">
    <property type="protein sequence ID" value="ASU33140.1"/>
    <property type="molecule type" value="Genomic_DNA"/>
</dbReference>
<name>A0A223NTP1_9SPHI</name>
<dbReference type="Pfam" id="PF01757">
    <property type="entry name" value="Acyl_transf_3"/>
    <property type="match status" value="1"/>
</dbReference>
<dbReference type="InterPro" id="IPR002656">
    <property type="entry name" value="Acyl_transf_3_dom"/>
</dbReference>
<feature type="transmembrane region" description="Helical" evidence="1">
    <location>
        <begin position="36"/>
        <end position="58"/>
    </location>
</feature>
<evidence type="ECO:0000256" key="1">
    <source>
        <dbReference type="SAM" id="Phobius"/>
    </source>
</evidence>
<feature type="transmembrane region" description="Helical" evidence="1">
    <location>
        <begin position="250"/>
        <end position="268"/>
    </location>
</feature>
<feature type="domain" description="Acyltransferase 3" evidence="2">
    <location>
        <begin position="2"/>
        <end position="342"/>
    </location>
</feature>
<feature type="transmembrane region" description="Helical" evidence="1">
    <location>
        <begin position="7"/>
        <end position="24"/>
    </location>
</feature>
<dbReference type="PANTHER" id="PTHR23028:SF53">
    <property type="entry name" value="ACYL_TRANSF_3 DOMAIN-CONTAINING PROTEIN"/>
    <property type="match status" value="1"/>
</dbReference>
<dbReference type="GO" id="GO:0016747">
    <property type="term" value="F:acyltransferase activity, transferring groups other than amino-acyl groups"/>
    <property type="evidence" value="ECO:0007669"/>
    <property type="project" value="InterPro"/>
</dbReference>
<feature type="transmembrane region" description="Helical" evidence="1">
    <location>
        <begin position="129"/>
        <end position="151"/>
    </location>
</feature>
<dbReference type="GO" id="GO:0016020">
    <property type="term" value="C:membrane"/>
    <property type="evidence" value="ECO:0007669"/>
    <property type="project" value="TreeGrafter"/>
</dbReference>
<feature type="transmembrane region" description="Helical" evidence="1">
    <location>
        <begin position="323"/>
        <end position="345"/>
    </location>
</feature>
<feature type="transmembrane region" description="Helical" evidence="1">
    <location>
        <begin position="227"/>
        <end position="244"/>
    </location>
</feature>
<feature type="transmembrane region" description="Helical" evidence="1">
    <location>
        <begin position="197"/>
        <end position="220"/>
    </location>
</feature>